<dbReference type="CDD" id="cd03801">
    <property type="entry name" value="GT4_PimA-like"/>
    <property type="match status" value="1"/>
</dbReference>
<dbReference type="OrthoDB" id="596635at2"/>
<evidence type="ECO:0000313" key="5">
    <source>
        <dbReference type="Proteomes" id="UP000541583"/>
    </source>
</evidence>
<keyword evidence="1 4" id="KW-0808">Transferase</keyword>
<dbReference type="Proteomes" id="UP000541583">
    <property type="component" value="Unassembled WGS sequence"/>
</dbReference>
<comment type="caution">
    <text evidence="4">The sequence shown here is derived from an EMBL/GenBank/DDBJ whole genome shotgun (WGS) entry which is preliminary data.</text>
</comment>
<accession>A0A1N7CKD9</accession>
<dbReference type="STRING" id="354630.SAMN05421821_109217"/>
<dbReference type="PANTHER" id="PTHR46401">
    <property type="entry name" value="GLYCOSYLTRANSFERASE WBBK-RELATED"/>
    <property type="match status" value="1"/>
</dbReference>
<gene>
    <name evidence="4" type="ORF">HDF22_002294</name>
    <name evidence="3" type="ORF">HDF23_003534</name>
</gene>
<dbReference type="SUPFAM" id="SSF53756">
    <property type="entry name" value="UDP-Glycosyltransferase/glycogen phosphorylase"/>
    <property type="match status" value="1"/>
</dbReference>
<dbReference type="EMBL" id="JACHCA010000005">
    <property type="protein sequence ID" value="MBB6128181.1"/>
    <property type="molecule type" value="Genomic_DNA"/>
</dbReference>
<dbReference type="InterPro" id="IPR001296">
    <property type="entry name" value="Glyco_trans_1"/>
</dbReference>
<evidence type="ECO:0000313" key="4">
    <source>
        <dbReference type="EMBL" id="MBB6128181.1"/>
    </source>
</evidence>
<dbReference type="RefSeq" id="WP_076374932.1">
    <property type="nucleotide sequence ID" value="NZ_FTMG01000009.1"/>
</dbReference>
<dbReference type="GO" id="GO:0009103">
    <property type="term" value="P:lipopolysaccharide biosynthetic process"/>
    <property type="evidence" value="ECO:0007669"/>
    <property type="project" value="TreeGrafter"/>
</dbReference>
<dbReference type="Gene3D" id="3.40.50.2000">
    <property type="entry name" value="Glycogen Phosphorylase B"/>
    <property type="match status" value="2"/>
</dbReference>
<sequence>MTNKIVCIHIGARAHYLLPKSLAAKNKLECLITDTWVSSKLVRNILSKIPVRIIKSFADRYSAEISSSLVRSFSWRFLFVELSLRLKFKNDWSRILERNIKFQQLALALFKKQVPDSAVLSISYTSLYILRVAKEQSRKTILFQIDPGYKEEEIVADIVEQYGSVYTTNWKRSSETYWKEWREECDLAEVIMVNSEWSKIGLMEQGVEQEKIKIIPLPFEIKQKHKDFKKSYPKSFTAERPLRCLFLGTLTLRKGIHIVLETARELLDYPVEFILVGPNELDPGLLSLKNVQYKGVAPRNETDAYYQSSDVFLFPTLSDGFGLTQLEAMAWGVPVIASKFCGDVVLDTVNGILLNDCSAKALSTALINLIENPDLLNYMSGNCLKRVEQFNLANFAEEMLLLS</sequence>
<evidence type="ECO:0000313" key="3">
    <source>
        <dbReference type="EMBL" id="MBB6110773.1"/>
    </source>
</evidence>
<dbReference type="AlphaFoldDB" id="A0A1N7CKD9"/>
<organism evidence="4 6">
    <name type="scientific">Mucilaginibacter lappiensis</name>
    <dbReference type="NCBI Taxonomy" id="354630"/>
    <lineage>
        <taxon>Bacteria</taxon>
        <taxon>Pseudomonadati</taxon>
        <taxon>Bacteroidota</taxon>
        <taxon>Sphingobacteriia</taxon>
        <taxon>Sphingobacteriales</taxon>
        <taxon>Sphingobacteriaceae</taxon>
        <taxon>Mucilaginibacter</taxon>
    </lineage>
</organism>
<dbReference type="EMBL" id="JACHCB010000009">
    <property type="protein sequence ID" value="MBB6110773.1"/>
    <property type="molecule type" value="Genomic_DNA"/>
</dbReference>
<name>A0A1N7CKD9_9SPHI</name>
<evidence type="ECO:0000259" key="2">
    <source>
        <dbReference type="Pfam" id="PF00534"/>
    </source>
</evidence>
<protein>
    <submittedName>
        <fullName evidence="4">Glycosyltransferase involved in cell wall biosynthesis</fullName>
    </submittedName>
</protein>
<evidence type="ECO:0000313" key="6">
    <source>
        <dbReference type="Proteomes" id="UP000548326"/>
    </source>
</evidence>
<dbReference type="Pfam" id="PF00534">
    <property type="entry name" value="Glycos_transf_1"/>
    <property type="match status" value="1"/>
</dbReference>
<evidence type="ECO:0000256" key="1">
    <source>
        <dbReference type="ARBA" id="ARBA00022679"/>
    </source>
</evidence>
<reference evidence="5 6" key="1">
    <citation type="submission" date="2020-08" db="EMBL/GenBank/DDBJ databases">
        <title>Genomic Encyclopedia of Type Strains, Phase IV (KMG-V): Genome sequencing to study the core and pangenomes of soil and plant-associated prokaryotes.</title>
        <authorList>
            <person name="Whitman W."/>
        </authorList>
    </citation>
    <scope>NUCLEOTIDE SEQUENCE [LARGE SCALE GENOMIC DNA]</scope>
    <source>
        <strain evidence="3 5">ANJLi2</strain>
        <strain evidence="4 6">MP601</strain>
    </source>
</reference>
<keyword evidence="5" id="KW-1185">Reference proteome</keyword>
<dbReference type="Proteomes" id="UP000548326">
    <property type="component" value="Unassembled WGS sequence"/>
</dbReference>
<proteinExistence type="predicted"/>
<dbReference type="GO" id="GO:0016757">
    <property type="term" value="F:glycosyltransferase activity"/>
    <property type="evidence" value="ECO:0007669"/>
    <property type="project" value="InterPro"/>
</dbReference>
<dbReference type="PANTHER" id="PTHR46401:SF2">
    <property type="entry name" value="GLYCOSYLTRANSFERASE WBBK-RELATED"/>
    <property type="match status" value="1"/>
</dbReference>
<feature type="domain" description="Glycosyl transferase family 1" evidence="2">
    <location>
        <begin position="233"/>
        <end position="382"/>
    </location>
</feature>